<reference evidence="1" key="2">
    <citation type="journal article" date="2015" name="Data Brief">
        <title>Shoot transcriptome of the giant reed, Arundo donax.</title>
        <authorList>
            <person name="Barrero R.A."/>
            <person name="Guerrero F.D."/>
            <person name="Moolhuijzen P."/>
            <person name="Goolsby J.A."/>
            <person name="Tidwell J."/>
            <person name="Bellgard S.E."/>
            <person name="Bellgard M.I."/>
        </authorList>
    </citation>
    <scope>NUCLEOTIDE SEQUENCE</scope>
    <source>
        <tissue evidence="1">Shoot tissue taken approximately 20 cm above the soil surface</tissue>
    </source>
</reference>
<protein>
    <submittedName>
        <fullName evidence="1">Uncharacterized protein</fullName>
    </submittedName>
</protein>
<reference evidence="1" key="1">
    <citation type="submission" date="2014-09" db="EMBL/GenBank/DDBJ databases">
        <authorList>
            <person name="Magalhaes I.L.F."/>
            <person name="Oliveira U."/>
            <person name="Santos F.R."/>
            <person name="Vidigal T.H.D.A."/>
            <person name="Brescovit A.D."/>
            <person name="Santos A.J."/>
        </authorList>
    </citation>
    <scope>NUCLEOTIDE SEQUENCE</scope>
    <source>
        <tissue evidence="1">Shoot tissue taken approximately 20 cm above the soil surface</tissue>
    </source>
</reference>
<dbReference type="EMBL" id="GBRH01257651">
    <property type="protein sequence ID" value="JAD40244.1"/>
    <property type="molecule type" value="Transcribed_RNA"/>
</dbReference>
<dbReference type="AlphaFoldDB" id="A0A0A8ZLF0"/>
<name>A0A0A8ZLF0_ARUDO</name>
<sequence length="64" mass="7456">MLNSSIKLNLRPICVYALGKATMQMYALQHLFATWERYSVSYAAAGKQYHYHPLMKKLYTLAQQ</sequence>
<proteinExistence type="predicted"/>
<accession>A0A0A8ZLF0</accession>
<evidence type="ECO:0000313" key="1">
    <source>
        <dbReference type="EMBL" id="JAD40244.1"/>
    </source>
</evidence>
<organism evidence="1">
    <name type="scientific">Arundo donax</name>
    <name type="common">Giant reed</name>
    <name type="synonym">Donax arundinaceus</name>
    <dbReference type="NCBI Taxonomy" id="35708"/>
    <lineage>
        <taxon>Eukaryota</taxon>
        <taxon>Viridiplantae</taxon>
        <taxon>Streptophyta</taxon>
        <taxon>Embryophyta</taxon>
        <taxon>Tracheophyta</taxon>
        <taxon>Spermatophyta</taxon>
        <taxon>Magnoliopsida</taxon>
        <taxon>Liliopsida</taxon>
        <taxon>Poales</taxon>
        <taxon>Poaceae</taxon>
        <taxon>PACMAD clade</taxon>
        <taxon>Arundinoideae</taxon>
        <taxon>Arundineae</taxon>
        <taxon>Arundo</taxon>
    </lineage>
</organism>